<evidence type="ECO:0000256" key="4">
    <source>
        <dbReference type="ARBA" id="ARBA00022741"/>
    </source>
</evidence>
<organism evidence="7 8">
    <name type="scientific">Achromobacter ruhlandii</name>
    <dbReference type="NCBI Taxonomy" id="72557"/>
    <lineage>
        <taxon>Bacteria</taxon>
        <taxon>Pseudomonadati</taxon>
        <taxon>Pseudomonadota</taxon>
        <taxon>Betaproteobacteria</taxon>
        <taxon>Burkholderiales</taxon>
        <taxon>Alcaligenaceae</taxon>
        <taxon>Achromobacter</taxon>
    </lineage>
</organism>
<dbReference type="EMBL" id="JABBZE010000046">
    <property type="protein sequence ID" value="NMU89662.1"/>
    <property type="molecule type" value="Genomic_DNA"/>
</dbReference>
<sequence>MSSDSLAISVKNLSKCFHLYDKPRDRLLQMCSFGRRQYYREFWALRDLSFDVMRGETVGIIGRNGSGKSTLLQMICGTLTPTAGSIWTSGRIAALLELGAGFNPEFTGRENVYLNASILGLTKRETDERFDDIAAFADIGAFIDQPVKVYSSGMYVRLAFAVAINATPEVLIVDEALAVGDARFQYKCMRRIKDIQSEGAAVLFVSHDVGSVRTLCQRAIWLDKGNVRMAGEVASVTSKYAEFMYQGEDGAPVEVEPPVEDEVGDVLLGGMEPAQVGSHLDDKPASHWGSQVGLISHAAVHTATGARKDVFDWGERLRVKIAFQPPVGVERDKVSVAFSIKNEKSVDLFVASTQENPAHVIPVDFSTVEVEFDFDNYLVPGKYVLVAALEDTSSGTMGYFEYVEGAHYFSVVASSRYMGVFRPNVIIKIAGGE</sequence>
<feature type="domain" description="ABC transporter" evidence="6">
    <location>
        <begin position="28"/>
        <end position="249"/>
    </location>
</feature>
<gene>
    <name evidence="7" type="ORF">HGQ98_07270</name>
</gene>
<name>A0A848NG15_9BURK</name>
<dbReference type="AlphaFoldDB" id="A0A848NG15"/>
<dbReference type="Gene3D" id="3.40.50.300">
    <property type="entry name" value="P-loop containing nucleotide triphosphate hydrolases"/>
    <property type="match status" value="1"/>
</dbReference>
<keyword evidence="5 7" id="KW-0067">ATP-binding</keyword>
<evidence type="ECO:0000259" key="6">
    <source>
        <dbReference type="PROSITE" id="PS50893"/>
    </source>
</evidence>
<evidence type="ECO:0000313" key="8">
    <source>
        <dbReference type="Proteomes" id="UP000542405"/>
    </source>
</evidence>
<reference evidence="7 8" key="1">
    <citation type="submission" date="2020-04" db="EMBL/GenBank/DDBJ databases">
        <title>Achromobacter ruhlandii genome sequencing and assembly.</title>
        <authorList>
            <person name="Martins R.C.R."/>
            <person name="Perdigao-Neto L.V."/>
            <person name="Levin A.S.S."/>
            <person name="Costa S.F."/>
        </authorList>
    </citation>
    <scope>NUCLEOTIDE SEQUENCE [LARGE SCALE GENOMIC DNA]</scope>
    <source>
        <strain evidence="7 8">9035ralo</strain>
    </source>
</reference>
<dbReference type="RefSeq" id="WP_169536208.1">
    <property type="nucleotide sequence ID" value="NZ_JABBZE010000046.1"/>
</dbReference>
<keyword evidence="4" id="KW-0547">Nucleotide-binding</keyword>
<dbReference type="Pfam" id="PF00005">
    <property type="entry name" value="ABC_tran"/>
    <property type="match status" value="1"/>
</dbReference>
<evidence type="ECO:0000313" key="7">
    <source>
        <dbReference type="EMBL" id="NMU89662.1"/>
    </source>
</evidence>
<dbReference type="GO" id="GO:0140359">
    <property type="term" value="F:ABC-type transporter activity"/>
    <property type="evidence" value="ECO:0007669"/>
    <property type="project" value="InterPro"/>
</dbReference>
<dbReference type="SMART" id="SM00382">
    <property type="entry name" value="AAA"/>
    <property type="match status" value="1"/>
</dbReference>
<protein>
    <submittedName>
        <fullName evidence="7">ABC transporter ATP-binding protein</fullName>
    </submittedName>
</protein>
<keyword evidence="2" id="KW-0813">Transport</keyword>
<dbReference type="InterPro" id="IPR029439">
    <property type="entry name" value="Wzt_C"/>
</dbReference>
<dbReference type="Pfam" id="PF14524">
    <property type="entry name" value="Wzt_C"/>
    <property type="match status" value="1"/>
</dbReference>
<dbReference type="InterPro" id="IPR015860">
    <property type="entry name" value="ABC_transpr_TagH-like"/>
</dbReference>
<dbReference type="CDD" id="cd10147">
    <property type="entry name" value="Wzt_C-like"/>
    <property type="match status" value="1"/>
</dbReference>
<evidence type="ECO:0000256" key="5">
    <source>
        <dbReference type="ARBA" id="ARBA00022840"/>
    </source>
</evidence>
<accession>A0A848NG15</accession>
<keyword evidence="3" id="KW-0472">Membrane</keyword>
<dbReference type="PROSITE" id="PS50893">
    <property type="entry name" value="ABC_TRANSPORTER_2"/>
    <property type="match status" value="1"/>
</dbReference>
<proteinExistence type="inferred from homology"/>
<dbReference type="SUPFAM" id="SSF52540">
    <property type="entry name" value="P-loop containing nucleoside triphosphate hydrolases"/>
    <property type="match status" value="1"/>
</dbReference>
<dbReference type="GO" id="GO:0016020">
    <property type="term" value="C:membrane"/>
    <property type="evidence" value="ECO:0007669"/>
    <property type="project" value="InterPro"/>
</dbReference>
<dbReference type="InterPro" id="IPR003439">
    <property type="entry name" value="ABC_transporter-like_ATP-bd"/>
</dbReference>
<keyword evidence="3" id="KW-1003">Cell membrane</keyword>
<dbReference type="CDD" id="cd03220">
    <property type="entry name" value="ABC_KpsT_Wzt"/>
    <property type="match status" value="1"/>
</dbReference>
<dbReference type="InterPro" id="IPR050683">
    <property type="entry name" value="Bact_Polysacc_Export_ATP-bd"/>
</dbReference>
<dbReference type="InterPro" id="IPR003593">
    <property type="entry name" value="AAA+_ATPase"/>
</dbReference>
<dbReference type="GO" id="GO:0016887">
    <property type="term" value="F:ATP hydrolysis activity"/>
    <property type="evidence" value="ECO:0007669"/>
    <property type="project" value="InterPro"/>
</dbReference>
<evidence type="ECO:0000256" key="2">
    <source>
        <dbReference type="ARBA" id="ARBA00022448"/>
    </source>
</evidence>
<comment type="caution">
    <text evidence="7">The sequence shown here is derived from an EMBL/GenBank/DDBJ whole genome shotgun (WGS) entry which is preliminary data.</text>
</comment>
<dbReference type="InterPro" id="IPR027417">
    <property type="entry name" value="P-loop_NTPase"/>
</dbReference>
<dbReference type="GO" id="GO:0005524">
    <property type="term" value="F:ATP binding"/>
    <property type="evidence" value="ECO:0007669"/>
    <property type="project" value="UniProtKB-KW"/>
</dbReference>
<evidence type="ECO:0000256" key="3">
    <source>
        <dbReference type="ARBA" id="ARBA00022475"/>
    </source>
</evidence>
<dbReference type="PANTHER" id="PTHR46743">
    <property type="entry name" value="TEICHOIC ACIDS EXPORT ATP-BINDING PROTEIN TAGH"/>
    <property type="match status" value="1"/>
</dbReference>
<dbReference type="PANTHER" id="PTHR46743:SF2">
    <property type="entry name" value="TEICHOIC ACIDS EXPORT ATP-BINDING PROTEIN TAGH"/>
    <property type="match status" value="1"/>
</dbReference>
<dbReference type="Gene3D" id="2.70.50.60">
    <property type="entry name" value="abc- transporter (atp binding component) like domain"/>
    <property type="match status" value="1"/>
</dbReference>
<dbReference type="Proteomes" id="UP000542405">
    <property type="component" value="Unassembled WGS sequence"/>
</dbReference>
<comment type="similarity">
    <text evidence="1">Belongs to the ABC transporter superfamily.</text>
</comment>
<evidence type="ECO:0000256" key="1">
    <source>
        <dbReference type="ARBA" id="ARBA00005417"/>
    </source>
</evidence>